<evidence type="ECO:0000256" key="14">
    <source>
        <dbReference type="ARBA" id="ARBA00022804"/>
    </source>
</evidence>
<dbReference type="InterPro" id="IPR016285">
    <property type="entry name" value="Hemagglutn-neuramid"/>
</dbReference>
<keyword evidence="21" id="KW-0325">Glycoprotein</keyword>
<evidence type="ECO:0000256" key="9">
    <source>
        <dbReference type="ARBA" id="ARBA00022511"/>
    </source>
</evidence>
<reference evidence="27" key="1">
    <citation type="journal article" date="2020" name="Vet. Microbiol.">
        <title>Characterization of ten paramyxovirus type 1 viruses isolated from pigeons in China during 1996-2019.</title>
        <authorList>
            <person name="Tian Y."/>
            <person name="Xue R."/>
            <person name="Yang W."/>
            <person name="Li Y."/>
            <person name="Xue J."/>
            <person name="Zhang G."/>
        </authorList>
    </citation>
    <scope>NUCLEOTIDE SEQUENCE</scope>
    <source>
        <strain evidence="28">Pigeon/Shandong/LC/2017</strain>
        <strain evidence="27">Pigeon/Shandong/LCE4/2016</strain>
    </source>
</reference>
<dbReference type="InterPro" id="IPR036278">
    <property type="entry name" value="Sialidase_sf"/>
</dbReference>
<dbReference type="EMBL" id="MN862503">
    <property type="protein sequence ID" value="QKO25928.1"/>
    <property type="molecule type" value="Viral_cRNA"/>
</dbReference>
<accession>A0A6N0C494</accession>
<keyword evidence="13" id="KW-0378">Hydrolase</keyword>
<feature type="disulfide bond" evidence="24">
    <location>
        <begin position="186"/>
        <end position="247"/>
    </location>
</feature>
<keyword evidence="11" id="KW-0945">Host-virus interaction</keyword>
<keyword evidence="17 25" id="KW-0261">Viral envelope protein</keyword>
<dbReference type="GO" id="GO:0019062">
    <property type="term" value="P:virion attachment to host cell"/>
    <property type="evidence" value="ECO:0007669"/>
    <property type="project" value="UniProtKB-KW"/>
</dbReference>
<dbReference type="GO" id="GO:0004308">
    <property type="term" value="F:exo-alpha-sialidase activity"/>
    <property type="evidence" value="ECO:0007669"/>
    <property type="project" value="UniProtKB-EC"/>
</dbReference>
<feature type="disulfide bond" evidence="24">
    <location>
        <begin position="455"/>
        <end position="465"/>
    </location>
</feature>
<evidence type="ECO:0000313" key="27">
    <source>
        <dbReference type="EMBL" id="QKO25928.1"/>
    </source>
</evidence>
<evidence type="ECO:0000256" key="18">
    <source>
        <dbReference type="ARBA" id="ARBA00022968"/>
    </source>
</evidence>
<evidence type="ECO:0000256" key="22">
    <source>
        <dbReference type="ARBA" id="ARBA00023296"/>
    </source>
</evidence>
<feature type="transmembrane region" description="Helical" evidence="26">
    <location>
        <begin position="23"/>
        <end position="46"/>
    </location>
</feature>
<evidence type="ECO:0000256" key="17">
    <source>
        <dbReference type="ARBA" id="ARBA00022879"/>
    </source>
</evidence>
<evidence type="ECO:0000256" key="12">
    <source>
        <dbReference type="ARBA" id="ARBA00022692"/>
    </source>
</evidence>
<keyword evidence="10 25" id="KW-0348">Hemagglutinin</keyword>
<evidence type="ECO:0000256" key="15">
    <source>
        <dbReference type="ARBA" id="ARBA00022844"/>
    </source>
</evidence>
<evidence type="ECO:0000256" key="16">
    <source>
        <dbReference type="ARBA" id="ARBA00022870"/>
    </source>
</evidence>
<evidence type="ECO:0000256" key="4">
    <source>
        <dbReference type="ARBA" id="ARBA00004208"/>
    </source>
</evidence>
<name>A0A6N0C494_NCDV</name>
<evidence type="ECO:0000256" key="1">
    <source>
        <dbReference type="ARBA" id="ARBA00000427"/>
    </source>
</evidence>
<keyword evidence="16" id="KW-1043">Host membrane</keyword>
<evidence type="ECO:0000313" key="28">
    <source>
        <dbReference type="EMBL" id="QKO25934.1"/>
    </source>
</evidence>
<evidence type="ECO:0000256" key="13">
    <source>
        <dbReference type="ARBA" id="ARBA00022801"/>
    </source>
</evidence>
<dbReference type="GO" id="GO:0055036">
    <property type="term" value="C:virion membrane"/>
    <property type="evidence" value="ECO:0007669"/>
    <property type="project" value="UniProtKB-SubCell"/>
</dbReference>
<evidence type="ECO:0000256" key="11">
    <source>
        <dbReference type="ARBA" id="ARBA00022581"/>
    </source>
</evidence>
<evidence type="ECO:0000256" key="24">
    <source>
        <dbReference type="PIRSR" id="PIRSR001072-2"/>
    </source>
</evidence>
<comment type="subunit">
    <text evidence="23">Homotetramer; composed of disulfide-linked homodimers. Interacts with F protein trimer. Interacts with host CG-1B; this interaction inhibits viral adsorption and replication rather than internalization.</text>
</comment>
<protein>
    <recommendedName>
        <fullName evidence="8">Hemagglutinin-neuraminidase</fullName>
        <ecNumber evidence="7">3.2.1.18</ecNumber>
    </recommendedName>
</protein>
<dbReference type="FunFam" id="2.120.10.10:FF:000004">
    <property type="entry name" value="Hemagglutinin-neuraminidase"/>
    <property type="match status" value="1"/>
</dbReference>
<evidence type="ECO:0000256" key="26">
    <source>
        <dbReference type="SAM" id="Phobius"/>
    </source>
</evidence>
<sequence length="571" mass="62725">MDHAVSRVALENEKREAKNTWRLVFRIAVLLLIIVTLVISAAALAYSMGASTPRDLIGMSTVISKTEDRITSLLSSNQDVVDRIYKQVALESPLALLNTESIIMNAITSLSHQINGAANSSRCGAPVHDPDYIGGIGKELIVDDTSNVTSFYPSAYQEHLNFIPAPTTGSGCTRIPSFDMSATHYCYTHNVILSGCRDHSHSHQYLALGVLRTSATGRVFFSTLRSINLDDTQNRKSCSVSATPLGCDILCSKVTETEEEDYKSIPPTLMVHGRLGFDGQYHEKDLDITVLFKDWVANYPGVGSGSFIDDRVWFPVYGGLKPNSPSDTAQEGKYVIYKRYNNTCPDGQEYQIRMAKSSYKPGRFGGKRVQQAILSIKVSTSLGEDPVLTVPPNTITLMGAEGRVLTVGTSHFLYQRGSSYFSPALLYPMTVYNKTATLHSPYTFNAFTRPGIVPCQASARCPNPCITGVYTDPYPLVFHRNHTLRGVFGTMLDDEQARLNPASAVFGSISRSRVTRVSSSSTKAAYTTSTCFKVVKTNKVYCLSIAEISNTLFGEFRIVPLLVEILKDGRV</sequence>
<keyword evidence="12 26" id="KW-0812">Transmembrane</keyword>
<evidence type="ECO:0000256" key="10">
    <source>
        <dbReference type="ARBA" id="ARBA00022546"/>
    </source>
</evidence>
<evidence type="ECO:0000256" key="6">
    <source>
        <dbReference type="ARBA" id="ARBA00007701"/>
    </source>
</evidence>
<feature type="disulfide bond" evidence="24">
    <location>
        <begin position="531"/>
        <end position="542"/>
    </location>
</feature>
<keyword evidence="9" id="KW-1032">Host cell membrane</keyword>
<feature type="disulfide bond" evidence="24">
    <location>
        <begin position="172"/>
        <end position="196"/>
    </location>
</feature>
<evidence type="ECO:0000256" key="19">
    <source>
        <dbReference type="ARBA" id="ARBA00022989"/>
    </source>
</evidence>
<keyword evidence="22" id="KW-1160">Virus entry into host cell</keyword>
<dbReference type="GO" id="GO:0019031">
    <property type="term" value="C:viral envelope"/>
    <property type="evidence" value="ECO:0007669"/>
    <property type="project" value="UniProtKB-KW"/>
</dbReference>
<dbReference type="GO" id="GO:0020002">
    <property type="term" value="C:host cell plasma membrane"/>
    <property type="evidence" value="ECO:0007669"/>
    <property type="project" value="UniProtKB-SubCell"/>
</dbReference>
<evidence type="ECO:0000256" key="23">
    <source>
        <dbReference type="ARBA" id="ARBA00066270"/>
    </source>
</evidence>
<evidence type="ECO:0000256" key="20">
    <source>
        <dbReference type="ARBA" id="ARBA00023136"/>
    </source>
</evidence>
<dbReference type="GO" id="GO:0046718">
    <property type="term" value="P:symbiont entry into host cell"/>
    <property type="evidence" value="ECO:0007669"/>
    <property type="project" value="UniProtKB-KW"/>
</dbReference>
<dbReference type="CDD" id="cd15469">
    <property type="entry name" value="HN"/>
    <property type="match status" value="1"/>
</dbReference>
<dbReference type="PIRSF" id="PIRSF001072">
    <property type="entry name" value="Hemagglut-neuramid_paramyxoV"/>
    <property type="match status" value="1"/>
</dbReference>
<dbReference type="GO" id="GO:0042802">
    <property type="term" value="F:identical protein binding"/>
    <property type="evidence" value="ECO:0007669"/>
    <property type="project" value="UniProtKB-ARBA"/>
</dbReference>
<comment type="function">
    <text evidence="3">Mediates the viral entry into the host cell together with fusion/F protein. Attaches the virus to sialic acid-containing cell receptors and thereby initiates infection. Binding of HN protein to the receptor induces a conformational change that allows the F protein to trigger virion/cell membranes fusion.</text>
</comment>
<evidence type="ECO:0000256" key="25">
    <source>
        <dbReference type="RuleBase" id="RU004216"/>
    </source>
</evidence>
<keyword evidence="15" id="KW-0946">Virion</keyword>
<comment type="function">
    <text evidence="2">Neuraminidase activity ensures the efficient spread of the virus by dissociating the mature virions from the neuraminic acid containing glycoproteins.</text>
</comment>
<evidence type="ECO:0000256" key="2">
    <source>
        <dbReference type="ARBA" id="ARBA00003028"/>
    </source>
</evidence>
<comment type="similarity">
    <text evidence="6 25">Belongs to the paramyxoviruses hemagglutinin-neuraminidase family.</text>
</comment>
<evidence type="ECO:0000256" key="21">
    <source>
        <dbReference type="ARBA" id="ARBA00023180"/>
    </source>
</evidence>
<evidence type="ECO:0000256" key="7">
    <source>
        <dbReference type="ARBA" id="ARBA00012733"/>
    </source>
</evidence>
<keyword evidence="14" id="KW-1161">Viral attachment to host cell</keyword>
<evidence type="ECO:0000256" key="3">
    <source>
        <dbReference type="ARBA" id="ARBA00003736"/>
    </source>
</evidence>
<dbReference type="Pfam" id="PF00423">
    <property type="entry name" value="HN"/>
    <property type="match status" value="1"/>
</dbReference>
<evidence type="ECO:0000256" key="8">
    <source>
        <dbReference type="ARBA" id="ARBA00020643"/>
    </source>
</evidence>
<keyword evidence="24" id="KW-1015">Disulfide bond</keyword>
<proteinExistence type="inferred from homology"/>
<keyword evidence="19 26" id="KW-1133">Transmembrane helix</keyword>
<comment type="catalytic activity">
    <reaction evidence="1">
        <text>Hydrolysis of alpha-(2-&gt;3)-, alpha-(2-&gt;6)-, alpha-(2-&gt;8)- glycosidic linkages of terminal sialic acid residues in oligosaccharides, glycoproteins, glycolipids, colominic acid and synthetic substrates.</text>
        <dbReference type="EC" id="3.2.1.18"/>
    </reaction>
</comment>
<feature type="disulfide bond" evidence="24">
    <location>
        <begin position="238"/>
        <end position="251"/>
    </location>
</feature>
<dbReference type="GO" id="GO:0046789">
    <property type="term" value="F:host cell surface receptor binding"/>
    <property type="evidence" value="ECO:0007669"/>
    <property type="project" value="InterPro"/>
</dbReference>
<keyword evidence="18" id="KW-0735">Signal-anchor</keyword>
<dbReference type="SUPFAM" id="SSF50939">
    <property type="entry name" value="Sialidases"/>
    <property type="match status" value="1"/>
</dbReference>
<dbReference type="EMBL" id="MN862504">
    <property type="protein sequence ID" value="QKO25934.1"/>
    <property type="molecule type" value="Viral_cRNA"/>
</dbReference>
<keyword evidence="20 26" id="KW-0472">Membrane</keyword>
<dbReference type="EC" id="3.2.1.18" evidence="7"/>
<organism evidence="27">
    <name type="scientific">Pigeon paramyxovirus 1</name>
    <dbReference type="NCBI Taxonomy" id="159079"/>
    <lineage>
        <taxon>Viruses</taxon>
        <taxon>Riboviria</taxon>
        <taxon>Orthornavirae</taxon>
        <taxon>Negarnaviricota</taxon>
        <taxon>Haploviricotina</taxon>
        <taxon>Monjiviricetes</taxon>
        <taxon>Mononegavirales</taxon>
        <taxon>Paramyxoviridae</taxon>
        <taxon>Avulavirinae</taxon>
        <taxon>Orthoavulavirus</taxon>
        <taxon>Orthoavulavirus javaense</taxon>
        <taxon>Avian paramyxovirus 1</taxon>
    </lineage>
</organism>
<comment type="subcellular location">
    <subcellularLocation>
        <location evidence="5">Host cell membrane</location>
        <topology evidence="5">Single-pass type II membrane protein</topology>
    </subcellularLocation>
    <subcellularLocation>
        <location evidence="4">Virion membrane</location>
        <topology evidence="4">Single-pass type II membrane protein</topology>
    </subcellularLocation>
</comment>
<evidence type="ECO:0000256" key="5">
    <source>
        <dbReference type="ARBA" id="ARBA00004336"/>
    </source>
</evidence>
<dbReference type="Gene3D" id="2.120.10.10">
    <property type="match status" value="1"/>
</dbReference>
<dbReference type="InterPro" id="IPR000665">
    <property type="entry name" value="Hemagglutn/HN"/>
</dbReference>